<name>A0A507Z9Y9_9FLAO</name>
<dbReference type="OrthoDB" id="643861at2"/>
<protein>
    <submittedName>
        <fullName evidence="3">T9SS type A sorting domain-containing protein</fullName>
    </submittedName>
</protein>
<dbReference type="EMBL" id="VIAR01000014">
    <property type="protein sequence ID" value="TQD34340.1"/>
    <property type="molecule type" value="Genomic_DNA"/>
</dbReference>
<dbReference type="Pfam" id="PF18962">
    <property type="entry name" value="Por_Secre_tail"/>
    <property type="match status" value="1"/>
</dbReference>
<dbReference type="NCBIfam" id="TIGR04183">
    <property type="entry name" value="Por_Secre_tail"/>
    <property type="match status" value="1"/>
</dbReference>
<reference evidence="3 4" key="1">
    <citation type="submission" date="2019-06" db="EMBL/GenBank/DDBJ databases">
        <title>Flavibacter putida gen. nov., sp. nov., a novel marine bacterium of the family Flavobacteriaceae isolated from coastal seawater.</title>
        <authorList>
            <person name="Feng X."/>
        </authorList>
    </citation>
    <scope>NUCLEOTIDE SEQUENCE [LARGE SCALE GENOMIC DNA]</scope>
    <source>
        <strain evidence="3 4">PLHSN227</strain>
    </source>
</reference>
<sequence>MKKYYVLILLSIFTCIGLKAQVTGIYTDYQGYWSSFQGNINSVKPINSHHLLGFEYNGNTYSTGVNDAILTNQGVSFIAENYRALPLAELANINSSSAYIGLGQIYDGIDNGVDNGNQNPFPAITDGSEAAYFLTDGPRGLDLGTGIANIDPGTTSTFQLSSNGITQSKIGDGTPDIVISNIATPSGNNIDKIKFVDGSGNTVGNEITIQMNTSANPPLASWTADYYNFNSTQTNSGLHNTSRNIRFFAAELSTMGITNTNYQNAAAIVYTSGGTSDPAFLAYNEEAISVASKLEILSSASNADCNGVLNSNISLELQDFNGFAIQQSGYSVSASIYTGAGVLLGTTTKQTDSNGQVVFDDLSFEVGGDHKIIFESTSLEPAITTTITGPNCTSAVWTGNIDTDWDKPGNWSNNEVPNANFDVIIPTGATNYPQLNSNTGAKNFTLQIGSSLDLNGFLFNISGDISFNPNGGAQIFGDAPGSTLYFTGIATQTIQNNLIANGELANLTLENSFGLDVLQALKISEVLQVKEGTLSTNDQITLTCDFATLTMGQVAPVTGVVSGKITTEQCFPARRAFRMVSSPVTTTTSINANWQEGSNNTGTTDSDFQNPNNGYGTHITGSTTGNNGLDATPSGNPSLFQFDNPTQNWTAITNTLANTLTAGEPYLLMVRGSRAINVTSNAAAPTNTKIRAKGTIVQGDKAFTSNFSVTQGDFNAFGNPYAAAVDMRKVLNDPNTKNAGRHFYIYDPTLGGNPTVGEPGGRGAYVIIDVDDLSTEILPNGTGGTSEANRFLQPMQAAFFVTANQNIQPAIQFKESYKNVNQAGTSVFRSETTNTTSIAKNIQLYLFTEEAFDNGYSYSDRLKINFSSNFDNAITYKDAPKLSNLDENLSRAENGILLGMEKRFLPTEGEVLALDINQYRNENYVLHINVSNLDIPVYLEDNYLESTTLLNAGGNSISFQVDGNALSTATDRFSLRFTNNDLATDNLEKTIRSYYPNPIKNNQLFIELGRQADTNYSVKIYNVLGQTVLAKTLESQNGKLQVNGLDFPSGIYYLVLHNATTKTQETIKIIKP</sequence>
<dbReference type="AlphaFoldDB" id="A0A507Z9Y9"/>
<dbReference type="Proteomes" id="UP000317169">
    <property type="component" value="Unassembled WGS sequence"/>
</dbReference>
<proteinExistence type="predicted"/>
<comment type="caution">
    <text evidence="3">The sequence shown here is derived from an EMBL/GenBank/DDBJ whole genome shotgun (WGS) entry which is preliminary data.</text>
</comment>
<evidence type="ECO:0000259" key="2">
    <source>
        <dbReference type="Pfam" id="PF18962"/>
    </source>
</evidence>
<dbReference type="RefSeq" id="WP_141422545.1">
    <property type="nucleotide sequence ID" value="NZ_VIAR01000014.1"/>
</dbReference>
<gene>
    <name evidence="3" type="ORF">FKR84_11920</name>
</gene>
<evidence type="ECO:0000313" key="3">
    <source>
        <dbReference type="EMBL" id="TQD34340.1"/>
    </source>
</evidence>
<keyword evidence="4" id="KW-1185">Reference proteome</keyword>
<dbReference type="InterPro" id="IPR026444">
    <property type="entry name" value="Secre_tail"/>
</dbReference>
<evidence type="ECO:0000256" key="1">
    <source>
        <dbReference type="ARBA" id="ARBA00022729"/>
    </source>
</evidence>
<evidence type="ECO:0000313" key="4">
    <source>
        <dbReference type="Proteomes" id="UP000317169"/>
    </source>
</evidence>
<feature type="domain" description="Secretion system C-terminal sorting" evidence="2">
    <location>
        <begin position="995"/>
        <end position="1068"/>
    </location>
</feature>
<accession>A0A507Z9Y9</accession>
<keyword evidence="1" id="KW-0732">Signal</keyword>
<organism evidence="3 4">
    <name type="scientific">Haloflavibacter putidus</name>
    <dbReference type="NCBI Taxonomy" id="2576776"/>
    <lineage>
        <taxon>Bacteria</taxon>
        <taxon>Pseudomonadati</taxon>
        <taxon>Bacteroidota</taxon>
        <taxon>Flavobacteriia</taxon>
        <taxon>Flavobacteriales</taxon>
        <taxon>Flavobacteriaceae</taxon>
        <taxon>Haloflavibacter</taxon>
    </lineage>
</organism>